<gene>
    <name evidence="2" type="ORF">Q4F19_05860</name>
</gene>
<comment type="caution">
    <text evidence="2">The sequence shown here is derived from an EMBL/GenBank/DDBJ whole genome shotgun (WGS) entry which is preliminary data.</text>
</comment>
<accession>A0ABT8Y6F9</accession>
<dbReference type="EMBL" id="JAUOTP010000002">
    <property type="protein sequence ID" value="MDO6413900.1"/>
    <property type="molecule type" value="Genomic_DNA"/>
</dbReference>
<evidence type="ECO:0000313" key="3">
    <source>
        <dbReference type="Proteomes" id="UP001169764"/>
    </source>
</evidence>
<feature type="transmembrane region" description="Helical" evidence="1">
    <location>
        <begin position="67"/>
        <end position="93"/>
    </location>
</feature>
<dbReference type="Proteomes" id="UP001169764">
    <property type="component" value="Unassembled WGS sequence"/>
</dbReference>
<keyword evidence="3" id="KW-1185">Reference proteome</keyword>
<dbReference type="RefSeq" id="WP_303540658.1">
    <property type="nucleotide sequence ID" value="NZ_JAUOTP010000002.1"/>
</dbReference>
<feature type="transmembrane region" description="Helical" evidence="1">
    <location>
        <begin position="6"/>
        <end position="26"/>
    </location>
</feature>
<evidence type="ECO:0000313" key="2">
    <source>
        <dbReference type="EMBL" id="MDO6413900.1"/>
    </source>
</evidence>
<keyword evidence="1" id="KW-0812">Transmembrane</keyword>
<reference evidence="2" key="1">
    <citation type="submission" date="2023-07" db="EMBL/GenBank/DDBJ databases">
        <authorList>
            <person name="Kim M."/>
        </authorList>
    </citation>
    <scope>NUCLEOTIDE SEQUENCE</scope>
    <source>
        <strain evidence="2">BIUV-7</strain>
    </source>
</reference>
<feature type="transmembrane region" description="Helical" evidence="1">
    <location>
        <begin position="38"/>
        <end position="61"/>
    </location>
</feature>
<proteinExistence type="predicted"/>
<keyword evidence="1" id="KW-0472">Membrane</keyword>
<protein>
    <submittedName>
        <fullName evidence="2">Uncharacterized protein</fullName>
    </submittedName>
</protein>
<sequence length="98" mass="10239">MDLAAVTLDIFFMLLVPTYLVLVAYGQVGARKRGLAPVTRAIAALFRVMLPPFALVAALLWEGDPALAHVWVPVVIGMAVAGAVVAALVEFVAPKVGA</sequence>
<evidence type="ECO:0000256" key="1">
    <source>
        <dbReference type="SAM" id="Phobius"/>
    </source>
</evidence>
<keyword evidence="1" id="KW-1133">Transmembrane helix</keyword>
<name>A0ABT8Y6F9_9SPHN</name>
<organism evidence="2 3">
    <name type="scientific">Sphingomonas natans</name>
    <dbReference type="NCBI Taxonomy" id="3063330"/>
    <lineage>
        <taxon>Bacteria</taxon>
        <taxon>Pseudomonadati</taxon>
        <taxon>Pseudomonadota</taxon>
        <taxon>Alphaproteobacteria</taxon>
        <taxon>Sphingomonadales</taxon>
        <taxon>Sphingomonadaceae</taxon>
        <taxon>Sphingomonas</taxon>
    </lineage>
</organism>